<feature type="signal peptide" evidence="4">
    <location>
        <begin position="1"/>
        <end position="29"/>
    </location>
</feature>
<feature type="chain" id="PRO_5018099196" description="Leucine-binding protein domain-containing protein" evidence="4">
    <location>
        <begin position="30"/>
        <end position="425"/>
    </location>
</feature>
<organism evidence="6 7">
    <name type="scientific">Nakamurella antarctica</name>
    <dbReference type="NCBI Taxonomy" id="1902245"/>
    <lineage>
        <taxon>Bacteria</taxon>
        <taxon>Bacillati</taxon>
        <taxon>Actinomycetota</taxon>
        <taxon>Actinomycetes</taxon>
        <taxon>Nakamurellales</taxon>
        <taxon>Nakamurellaceae</taxon>
        <taxon>Nakamurella</taxon>
    </lineage>
</organism>
<dbReference type="InterPro" id="IPR028081">
    <property type="entry name" value="Leu-bd"/>
</dbReference>
<keyword evidence="2 4" id="KW-0732">Signal</keyword>
<dbReference type="EMBL" id="CP034170">
    <property type="protein sequence ID" value="AZI57246.1"/>
    <property type="molecule type" value="Genomic_DNA"/>
</dbReference>
<evidence type="ECO:0000313" key="6">
    <source>
        <dbReference type="EMBL" id="AZI57246.1"/>
    </source>
</evidence>
<dbReference type="InterPro" id="IPR028082">
    <property type="entry name" value="Peripla_BP_I"/>
</dbReference>
<evidence type="ECO:0000256" key="2">
    <source>
        <dbReference type="ARBA" id="ARBA00022729"/>
    </source>
</evidence>
<dbReference type="AlphaFoldDB" id="A0A3G8ZT64"/>
<dbReference type="Gene3D" id="3.40.50.2300">
    <property type="match status" value="2"/>
</dbReference>
<gene>
    <name evidence="6" type="ORF">EH165_02800</name>
</gene>
<keyword evidence="7" id="KW-1185">Reference proteome</keyword>
<dbReference type="SUPFAM" id="SSF53822">
    <property type="entry name" value="Periplasmic binding protein-like I"/>
    <property type="match status" value="1"/>
</dbReference>
<feature type="domain" description="Leucine-binding protein" evidence="5">
    <location>
        <begin position="80"/>
        <end position="377"/>
    </location>
</feature>
<sequence>MITLPRRRVWKTMLMCSALVITAAMSTSACTGPRDAGDPLATSTVLPSELQPGPVASPTSQAPVTQPGVATGPGVSNTEIAIGALVDAGGDRGFSSGLSLWASSVNNDGGVCGRKVRIDTGGSDVQAAYLEMGPSVLGFVMSVENESARSSVARTMSADQIPAVAVAGIAVDLFQTSPVVIGPTRDVMAINTLDHLVQAKAVGAAESIGVISDESPAAQDALAGLRWYAASAGIDVIVAATGKTPPPNFPSLPVVFSLAAPATTADLAAALPASTLVVTDVNGYDPTLLSAASAAHLQVMLPTPAYGSDHPGAAAVAKVLLAEGISSPGPMTFSGYAAGAAWQRLLTAACEGSSLTREGIRSAFSTIGPASLESMLGASDPGRVVSANRPATVTSALAQADPTAPSGMTPLTGLISAENIEKYWS</sequence>
<reference evidence="6 7" key="2">
    <citation type="submission" date="2018-12" db="EMBL/GenBank/DDBJ databases">
        <title>Nakamurella antarcticus sp. nov., isolated from Antarctica South Shetland Islands soil.</title>
        <authorList>
            <person name="Peng F."/>
        </authorList>
    </citation>
    <scope>NUCLEOTIDE SEQUENCE [LARGE SCALE GENOMIC DNA]</scope>
    <source>
        <strain evidence="6 7">S14-144</strain>
    </source>
</reference>
<name>A0A3G8ZT64_9ACTN</name>
<protein>
    <recommendedName>
        <fullName evidence="5">Leucine-binding protein domain-containing protein</fullName>
    </recommendedName>
</protein>
<reference evidence="6 7" key="1">
    <citation type="submission" date="2018-11" db="EMBL/GenBank/DDBJ databases">
        <authorList>
            <person name="Da X."/>
        </authorList>
    </citation>
    <scope>NUCLEOTIDE SEQUENCE [LARGE SCALE GENOMIC DNA]</scope>
    <source>
        <strain evidence="6 7">S14-144</strain>
    </source>
</reference>
<dbReference type="PROSITE" id="PS51257">
    <property type="entry name" value="PROKAR_LIPOPROTEIN"/>
    <property type="match status" value="1"/>
</dbReference>
<evidence type="ECO:0000313" key="7">
    <source>
        <dbReference type="Proteomes" id="UP000268084"/>
    </source>
</evidence>
<proteinExistence type="inferred from homology"/>
<dbReference type="KEGG" id="nak:EH165_02800"/>
<evidence type="ECO:0000256" key="4">
    <source>
        <dbReference type="SAM" id="SignalP"/>
    </source>
</evidence>
<accession>A0A3G8ZT64</accession>
<dbReference type="OrthoDB" id="7337537at2"/>
<evidence type="ECO:0000256" key="3">
    <source>
        <dbReference type="SAM" id="MobiDB-lite"/>
    </source>
</evidence>
<dbReference type="RefSeq" id="WP_124797931.1">
    <property type="nucleotide sequence ID" value="NZ_CP034170.1"/>
</dbReference>
<evidence type="ECO:0000256" key="1">
    <source>
        <dbReference type="ARBA" id="ARBA00010062"/>
    </source>
</evidence>
<feature type="region of interest" description="Disordered" evidence="3">
    <location>
        <begin position="31"/>
        <end position="73"/>
    </location>
</feature>
<dbReference type="Proteomes" id="UP000268084">
    <property type="component" value="Chromosome"/>
</dbReference>
<evidence type="ECO:0000259" key="5">
    <source>
        <dbReference type="Pfam" id="PF13458"/>
    </source>
</evidence>
<comment type="similarity">
    <text evidence="1">Belongs to the leucine-binding protein family.</text>
</comment>
<dbReference type="Pfam" id="PF13458">
    <property type="entry name" value="Peripla_BP_6"/>
    <property type="match status" value="1"/>
</dbReference>